<keyword evidence="1" id="KW-1133">Transmembrane helix</keyword>
<organism evidence="2 3">
    <name type="scientific">Winogradskyella pacifica</name>
    <dbReference type="NCBI Taxonomy" id="664642"/>
    <lineage>
        <taxon>Bacteria</taxon>
        <taxon>Pseudomonadati</taxon>
        <taxon>Bacteroidota</taxon>
        <taxon>Flavobacteriia</taxon>
        <taxon>Flavobacteriales</taxon>
        <taxon>Flavobacteriaceae</taxon>
        <taxon>Winogradskyella</taxon>
    </lineage>
</organism>
<sequence length="105" mass="12334">MKLTYKRSFWILFVFSIVLIIYQFGKTNSLKVELAFEKINFVFLKSDTHVIGEIASKRLYDKNEIESFLNLNHAHIRVDKKGDTLFLDNTFLIFKNDSLISIIVD</sequence>
<proteinExistence type="predicted"/>
<evidence type="ECO:0000313" key="2">
    <source>
        <dbReference type="EMBL" id="REE25620.1"/>
    </source>
</evidence>
<dbReference type="OrthoDB" id="9834925at2"/>
<accession>A0A3D9N3H3</accession>
<evidence type="ECO:0000313" key="3">
    <source>
        <dbReference type="Proteomes" id="UP000256919"/>
    </source>
</evidence>
<name>A0A3D9N3H3_9FLAO</name>
<dbReference type="Proteomes" id="UP000256919">
    <property type="component" value="Unassembled WGS sequence"/>
</dbReference>
<dbReference type="RefSeq" id="WP_147298324.1">
    <property type="nucleotide sequence ID" value="NZ_QREI01000002.1"/>
</dbReference>
<evidence type="ECO:0000256" key="1">
    <source>
        <dbReference type="SAM" id="Phobius"/>
    </source>
</evidence>
<comment type="caution">
    <text evidence="2">The sequence shown here is derived from an EMBL/GenBank/DDBJ whole genome shotgun (WGS) entry which is preliminary data.</text>
</comment>
<reference evidence="2 3" key="1">
    <citation type="submission" date="2018-07" db="EMBL/GenBank/DDBJ databases">
        <title>Genomic Encyclopedia of Type Strains, Phase III (KMG-III): the genomes of soil and plant-associated and newly described type strains.</title>
        <authorList>
            <person name="Whitman W."/>
        </authorList>
    </citation>
    <scope>NUCLEOTIDE SEQUENCE [LARGE SCALE GENOMIC DNA]</scope>
    <source>
        <strain evidence="2 3">CECT 7948</strain>
    </source>
</reference>
<keyword evidence="1" id="KW-0472">Membrane</keyword>
<keyword evidence="3" id="KW-1185">Reference proteome</keyword>
<feature type="transmembrane region" description="Helical" evidence="1">
    <location>
        <begin position="7"/>
        <end position="25"/>
    </location>
</feature>
<dbReference type="EMBL" id="QREI01000002">
    <property type="protein sequence ID" value="REE25620.1"/>
    <property type="molecule type" value="Genomic_DNA"/>
</dbReference>
<gene>
    <name evidence="2" type="ORF">DFQ09_102211</name>
</gene>
<keyword evidence="1" id="KW-0812">Transmembrane</keyword>
<protein>
    <submittedName>
        <fullName evidence="2">Uncharacterized protein</fullName>
    </submittedName>
</protein>
<dbReference type="AlphaFoldDB" id="A0A3D9N3H3"/>